<keyword evidence="3 7" id="KW-0808">Transferase</keyword>
<sequence>MIVRKAQKTDASGIFAVEREAFSVPWSQVAIQRELQNTALTMYYVLVTDRGDIAGYAGLWHVADEGQITNVAVLPAFRGKGYGELLLRVLMEAAWRVGCASIFLEVRVSNLSAQQLYRKLGYAAVSVRRAYYSQPTEDACVMECKKERYCWSI</sequence>
<gene>
    <name evidence="7" type="primary">rimI</name>
    <name evidence="7" type="ORF">HMPREF1039_1235</name>
</gene>
<dbReference type="PROSITE" id="PS51186">
    <property type="entry name" value="GNAT"/>
    <property type="match status" value="1"/>
</dbReference>
<name>A0ABP2L360_9FIRM</name>
<dbReference type="InterPro" id="IPR016181">
    <property type="entry name" value="Acyl_CoA_acyltransferase"/>
</dbReference>
<reference evidence="7 8" key="1">
    <citation type="submission" date="2011-04" db="EMBL/GenBank/DDBJ databases">
        <authorList>
            <person name="Harkins D.M."/>
            <person name="Madupu R."/>
            <person name="Durkin A.S."/>
            <person name="Torralba M."/>
            <person name="Methe B."/>
            <person name="Sutton G.G."/>
            <person name="Nelson K.E."/>
        </authorList>
    </citation>
    <scope>NUCLEOTIDE SEQUENCE [LARGE SCALE GENOMIC DNA]</scope>
    <source>
        <strain evidence="7 8">UPII 199-6</strain>
    </source>
</reference>
<dbReference type="GO" id="GO:0016746">
    <property type="term" value="F:acyltransferase activity"/>
    <property type="evidence" value="ECO:0007669"/>
    <property type="project" value="UniProtKB-KW"/>
</dbReference>
<dbReference type="PANTHER" id="PTHR43420">
    <property type="entry name" value="ACETYLTRANSFERASE"/>
    <property type="match status" value="1"/>
</dbReference>
<dbReference type="EC" id="2.3.1.266" evidence="5"/>
<evidence type="ECO:0000256" key="1">
    <source>
        <dbReference type="ARBA" id="ARBA00005395"/>
    </source>
</evidence>
<comment type="subcellular location">
    <subcellularLocation>
        <location evidence="5">Cytoplasm</location>
    </subcellularLocation>
</comment>
<evidence type="ECO:0000256" key="3">
    <source>
        <dbReference type="ARBA" id="ARBA00022679"/>
    </source>
</evidence>
<dbReference type="CDD" id="cd04301">
    <property type="entry name" value="NAT_SF"/>
    <property type="match status" value="1"/>
</dbReference>
<protein>
    <recommendedName>
        <fullName evidence="5">[Ribosomal protein bS18]-alanine N-acetyltransferase</fullName>
        <ecNumber evidence="5">2.3.1.266</ecNumber>
    </recommendedName>
</protein>
<dbReference type="RefSeq" id="WP_007391433.1">
    <property type="nucleotide sequence ID" value="NZ_AFIJ01000035.1"/>
</dbReference>
<comment type="similarity">
    <text evidence="1 5">Belongs to the acetyltransferase family. RimI subfamily.</text>
</comment>
<dbReference type="SUPFAM" id="SSF55729">
    <property type="entry name" value="Acyl-CoA N-acyltransferases (Nat)"/>
    <property type="match status" value="1"/>
</dbReference>
<dbReference type="Pfam" id="PF00583">
    <property type="entry name" value="Acetyltransf_1"/>
    <property type="match status" value="1"/>
</dbReference>
<comment type="function">
    <text evidence="5">Acetylates the N-terminal alanine of ribosomal protein bS18.</text>
</comment>
<comment type="caution">
    <text evidence="7">The sequence shown here is derived from an EMBL/GenBank/DDBJ whole genome shotgun (WGS) entry which is preliminary data.</text>
</comment>
<evidence type="ECO:0000313" key="7">
    <source>
        <dbReference type="EMBL" id="EGL39620.1"/>
    </source>
</evidence>
<evidence type="ECO:0000259" key="6">
    <source>
        <dbReference type="PROSITE" id="PS51186"/>
    </source>
</evidence>
<comment type="catalytic activity">
    <reaction evidence="5">
        <text>N-terminal L-alanyl-[ribosomal protein bS18] + acetyl-CoA = N-terminal N(alpha)-acetyl-L-alanyl-[ribosomal protein bS18] + CoA + H(+)</text>
        <dbReference type="Rhea" id="RHEA:43756"/>
        <dbReference type="Rhea" id="RHEA-COMP:10676"/>
        <dbReference type="Rhea" id="RHEA-COMP:10677"/>
        <dbReference type="ChEBI" id="CHEBI:15378"/>
        <dbReference type="ChEBI" id="CHEBI:57287"/>
        <dbReference type="ChEBI" id="CHEBI:57288"/>
        <dbReference type="ChEBI" id="CHEBI:64718"/>
        <dbReference type="ChEBI" id="CHEBI:83683"/>
        <dbReference type="EC" id="2.3.1.266"/>
    </reaction>
</comment>
<dbReference type="Gene3D" id="3.40.630.30">
    <property type="match status" value="1"/>
</dbReference>
<dbReference type="InterPro" id="IPR050680">
    <property type="entry name" value="YpeA/RimI_acetyltransf"/>
</dbReference>
<dbReference type="NCBIfam" id="TIGR01575">
    <property type="entry name" value="rimI"/>
    <property type="match status" value="1"/>
</dbReference>
<evidence type="ECO:0000256" key="4">
    <source>
        <dbReference type="ARBA" id="ARBA00023315"/>
    </source>
</evidence>
<proteinExistence type="inferred from homology"/>
<keyword evidence="4 7" id="KW-0012">Acyltransferase</keyword>
<keyword evidence="8" id="KW-1185">Reference proteome</keyword>
<accession>A0ABP2L360</accession>
<dbReference type="EMBL" id="AFIJ01000035">
    <property type="protein sequence ID" value="EGL39620.1"/>
    <property type="molecule type" value="Genomic_DNA"/>
</dbReference>
<evidence type="ECO:0000256" key="2">
    <source>
        <dbReference type="ARBA" id="ARBA00022490"/>
    </source>
</evidence>
<evidence type="ECO:0000256" key="5">
    <source>
        <dbReference type="RuleBase" id="RU363094"/>
    </source>
</evidence>
<feature type="domain" description="N-acetyltransferase" evidence="6">
    <location>
        <begin position="1"/>
        <end position="147"/>
    </location>
</feature>
<organism evidence="7 8">
    <name type="scientific">Megasphaera lornae</name>
    <dbReference type="NCBI Taxonomy" id="1000568"/>
    <lineage>
        <taxon>Bacteria</taxon>
        <taxon>Bacillati</taxon>
        <taxon>Bacillota</taxon>
        <taxon>Negativicutes</taxon>
        <taxon>Veillonellales</taxon>
        <taxon>Veillonellaceae</taxon>
        <taxon>Megasphaera</taxon>
    </lineage>
</organism>
<dbReference type="Proteomes" id="UP000004018">
    <property type="component" value="Unassembled WGS sequence"/>
</dbReference>
<keyword evidence="2 5" id="KW-0963">Cytoplasm</keyword>
<dbReference type="InterPro" id="IPR006464">
    <property type="entry name" value="AcTrfase_RimI/Ard1"/>
</dbReference>
<evidence type="ECO:0000313" key="8">
    <source>
        <dbReference type="Proteomes" id="UP000004018"/>
    </source>
</evidence>
<dbReference type="PANTHER" id="PTHR43420:SF44">
    <property type="entry name" value="ACETYLTRANSFERASE YPEA"/>
    <property type="match status" value="1"/>
</dbReference>
<dbReference type="InterPro" id="IPR000182">
    <property type="entry name" value="GNAT_dom"/>
</dbReference>